<proteinExistence type="predicted"/>
<dbReference type="GO" id="GO:0005737">
    <property type="term" value="C:cytoplasm"/>
    <property type="evidence" value="ECO:0007669"/>
    <property type="project" value="TreeGrafter"/>
</dbReference>
<name>A0A812JYI5_SYMPI</name>
<dbReference type="InterPro" id="IPR011009">
    <property type="entry name" value="Kinase-like_dom_sf"/>
</dbReference>
<dbReference type="AlphaFoldDB" id="A0A812JYI5"/>
<dbReference type="InterPro" id="IPR000719">
    <property type="entry name" value="Prot_kinase_dom"/>
</dbReference>
<organism evidence="4 5">
    <name type="scientific">Symbiodinium pilosum</name>
    <name type="common">Dinoflagellate</name>
    <dbReference type="NCBI Taxonomy" id="2952"/>
    <lineage>
        <taxon>Eukaryota</taxon>
        <taxon>Sar</taxon>
        <taxon>Alveolata</taxon>
        <taxon>Dinophyceae</taxon>
        <taxon>Suessiales</taxon>
        <taxon>Symbiodiniaceae</taxon>
        <taxon>Symbiodinium</taxon>
    </lineage>
</organism>
<dbReference type="PANTHER" id="PTHR24346">
    <property type="entry name" value="MAP/MICROTUBULE AFFINITY-REGULATING KINASE"/>
    <property type="match status" value="1"/>
</dbReference>
<evidence type="ECO:0000313" key="4">
    <source>
        <dbReference type="EMBL" id="CAE7218438.1"/>
    </source>
</evidence>
<dbReference type="SMART" id="SM00220">
    <property type="entry name" value="S_TKc"/>
    <property type="match status" value="1"/>
</dbReference>
<keyword evidence="1" id="KW-0547">Nucleotide-binding</keyword>
<evidence type="ECO:0000256" key="1">
    <source>
        <dbReference type="ARBA" id="ARBA00022741"/>
    </source>
</evidence>
<accession>A0A812JYI5</accession>
<dbReference type="GO" id="GO:0035556">
    <property type="term" value="P:intracellular signal transduction"/>
    <property type="evidence" value="ECO:0007669"/>
    <property type="project" value="TreeGrafter"/>
</dbReference>
<dbReference type="GO" id="GO:0005524">
    <property type="term" value="F:ATP binding"/>
    <property type="evidence" value="ECO:0007669"/>
    <property type="project" value="UniProtKB-KW"/>
</dbReference>
<comment type="caution">
    <text evidence="4">The sequence shown here is derived from an EMBL/GenBank/DDBJ whole genome shotgun (WGS) entry which is preliminary data.</text>
</comment>
<feature type="non-terminal residue" evidence="4">
    <location>
        <position position="1"/>
    </location>
</feature>
<evidence type="ECO:0000256" key="2">
    <source>
        <dbReference type="ARBA" id="ARBA00022840"/>
    </source>
</evidence>
<dbReference type="Gene3D" id="1.10.510.10">
    <property type="entry name" value="Transferase(Phosphotransferase) domain 1"/>
    <property type="match status" value="1"/>
</dbReference>
<dbReference type="OrthoDB" id="418615at2759"/>
<dbReference type="PANTHER" id="PTHR24346:SF30">
    <property type="entry name" value="MATERNAL EMBRYONIC LEUCINE ZIPPER KINASE"/>
    <property type="match status" value="1"/>
</dbReference>
<evidence type="ECO:0000259" key="3">
    <source>
        <dbReference type="PROSITE" id="PS50011"/>
    </source>
</evidence>
<keyword evidence="2" id="KW-0067">ATP-binding</keyword>
<dbReference type="Pfam" id="PF00069">
    <property type="entry name" value="Pkinase"/>
    <property type="match status" value="1"/>
</dbReference>
<reference evidence="4" key="1">
    <citation type="submission" date="2021-02" db="EMBL/GenBank/DDBJ databases">
        <authorList>
            <person name="Dougan E. K."/>
            <person name="Rhodes N."/>
            <person name="Thang M."/>
            <person name="Chan C."/>
        </authorList>
    </citation>
    <scope>NUCLEOTIDE SEQUENCE</scope>
</reference>
<gene>
    <name evidence="4" type="primary">KIN1</name>
    <name evidence="4" type="ORF">SPIL2461_LOCUS2756</name>
</gene>
<dbReference type="GO" id="GO:0004674">
    <property type="term" value="F:protein serine/threonine kinase activity"/>
    <property type="evidence" value="ECO:0007669"/>
    <property type="project" value="TreeGrafter"/>
</dbReference>
<dbReference type="CDD" id="cd00180">
    <property type="entry name" value="PKc"/>
    <property type="match status" value="1"/>
</dbReference>
<feature type="domain" description="Protein kinase" evidence="3">
    <location>
        <begin position="3"/>
        <end position="162"/>
    </location>
</feature>
<dbReference type="Proteomes" id="UP000649617">
    <property type="component" value="Unassembled WGS sequence"/>
</dbReference>
<dbReference type="EMBL" id="CAJNIZ010003090">
    <property type="protein sequence ID" value="CAE7218438.1"/>
    <property type="molecule type" value="Genomic_DNA"/>
</dbReference>
<dbReference type="SUPFAM" id="SSF56112">
    <property type="entry name" value="Protein kinase-like (PK-like)"/>
    <property type="match status" value="1"/>
</dbReference>
<keyword evidence="5" id="KW-1185">Reference proteome</keyword>
<dbReference type="PROSITE" id="PS50011">
    <property type="entry name" value="PROTEIN_KINASE_DOM"/>
    <property type="match status" value="1"/>
</dbReference>
<feature type="non-terminal residue" evidence="4">
    <location>
        <position position="162"/>
    </location>
</feature>
<evidence type="ECO:0000313" key="5">
    <source>
        <dbReference type="Proteomes" id="UP000649617"/>
    </source>
</evidence>
<sequence>AYVSVEGLLGTGSLGAVLLCKDRTGEHVAVKAISLKKAHAAGTEENRLWREVQVMKEVQHPNLPRLIDVVANWEKLLPDAAAPPHLCLIMEFVQKSEPLSAALRQGPMPHRAALIVAQLASALCKLHRASIVHRDVGCENVLIGEREKVVLINFGCAEYLNS</sequence>
<protein>
    <submittedName>
        <fullName evidence="4">KIN1 protein</fullName>
    </submittedName>
</protein>